<dbReference type="OrthoDB" id="8439564at2"/>
<organism evidence="2 3">
    <name type="scientific">Rhodoblastus acidophilus</name>
    <name type="common">Rhodopseudomonas acidophila</name>
    <dbReference type="NCBI Taxonomy" id="1074"/>
    <lineage>
        <taxon>Bacteria</taxon>
        <taxon>Pseudomonadati</taxon>
        <taxon>Pseudomonadota</taxon>
        <taxon>Alphaproteobacteria</taxon>
        <taxon>Hyphomicrobiales</taxon>
        <taxon>Rhodoblastaceae</taxon>
        <taxon>Rhodoblastus</taxon>
    </lineage>
</organism>
<accession>A0A6N8DPP2</accession>
<protein>
    <submittedName>
        <fullName evidence="2">Uncharacterized protein</fullName>
    </submittedName>
</protein>
<name>A0A6N8DPP2_RHOAC</name>
<reference evidence="2 3" key="1">
    <citation type="submission" date="2019-11" db="EMBL/GenBank/DDBJ databases">
        <title>Whole-genome sequence of a Rhodoblastus acidophilus DSM 142.</title>
        <authorList>
            <person name="Kyndt J.A."/>
            <person name="Meyer T.E."/>
        </authorList>
    </citation>
    <scope>NUCLEOTIDE SEQUENCE [LARGE SCALE GENOMIC DNA]</scope>
    <source>
        <strain evidence="2 3">DSM 142</strain>
    </source>
</reference>
<dbReference type="AlphaFoldDB" id="A0A6N8DPP2"/>
<dbReference type="Proteomes" id="UP000439113">
    <property type="component" value="Unassembled WGS sequence"/>
</dbReference>
<keyword evidence="1" id="KW-0732">Signal</keyword>
<comment type="caution">
    <text evidence="2">The sequence shown here is derived from an EMBL/GenBank/DDBJ whole genome shotgun (WGS) entry which is preliminary data.</text>
</comment>
<evidence type="ECO:0000313" key="2">
    <source>
        <dbReference type="EMBL" id="MTV32540.1"/>
    </source>
</evidence>
<proteinExistence type="predicted"/>
<evidence type="ECO:0000313" key="3">
    <source>
        <dbReference type="Proteomes" id="UP000439113"/>
    </source>
</evidence>
<gene>
    <name evidence="2" type="ORF">GJ654_16260</name>
</gene>
<dbReference type="RefSeq" id="WP_155447230.1">
    <property type="nucleotide sequence ID" value="NZ_JAOQNR010000007.1"/>
</dbReference>
<dbReference type="EMBL" id="WNKS01000018">
    <property type="protein sequence ID" value="MTV32540.1"/>
    <property type="molecule type" value="Genomic_DNA"/>
</dbReference>
<feature type="signal peptide" evidence="1">
    <location>
        <begin position="1"/>
        <end position="23"/>
    </location>
</feature>
<feature type="chain" id="PRO_5026693548" evidence="1">
    <location>
        <begin position="24"/>
        <end position="224"/>
    </location>
</feature>
<sequence>MNFQMLSALSLLGVLAGRGPASALPHDPKAQPCLFDDCRVPAQPGAELLAANVDKLPPGPMARVEPLQGRPFGGPVAVVAYADFDADRTHEFSHAHLLSYFSSLSVISLPSWFTEGIAVLVSGGGGAQQISPEEARRAIAAGQSINPVETAGFLENSLPGAHMAYRPAGMFVGFRRAREKKAFGVLRDGLYAGQEFKNAFRAAYGAPVAAFWDNFARDCARKGA</sequence>
<evidence type="ECO:0000256" key="1">
    <source>
        <dbReference type="SAM" id="SignalP"/>
    </source>
</evidence>